<dbReference type="Proteomes" id="UP000657918">
    <property type="component" value="Chromosome 8"/>
</dbReference>
<organism evidence="1 2">
    <name type="scientific">Salix dunnii</name>
    <dbReference type="NCBI Taxonomy" id="1413687"/>
    <lineage>
        <taxon>Eukaryota</taxon>
        <taxon>Viridiplantae</taxon>
        <taxon>Streptophyta</taxon>
        <taxon>Embryophyta</taxon>
        <taxon>Tracheophyta</taxon>
        <taxon>Spermatophyta</taxon>
        <taxon>Magnoliopsida</taxon>
        <taxon>eudicotyledons</taxon>
        <taxon>Gunneridae</taxon>
        <taxon>Pentapetalae</taxon>
        <taxon>rosids</taxon>
        <taxon>fabids</taxon>
        <taxon>Malpighiales</taxon>
        <taxon>Salicaceae</taxon>
        <taxon>Saliceae</taxon>
        <taxon>Salix</taxon>
    </lineage>
</organism>
<proteinExistence type="predicted"/>
<evidence type="ECO:0000313" key="2">
    <source>
        <dbReference type="Proteomes" id="UP000657918"/>
    </source>
</evidence>
<dbReference type="OrthoDB" id="1749709at2759"/>
<dbReference type="AlphaFoldDB" id="A0A835JUE4"/>
<accession>A0A835JUE4</accession>
<protein>
    <submittedName>
        <fullName evidence="1">Uncharacterized protein</fullName>
    </submittedName>
</protein>
<name>A0A835JUE4_9ROSI</name>
<sequence length="190" mass="20248">MSESSYITSRICFHVDLSPNNIAVAMVHVVQGVLGLARLADQVTVTFLHISEVHIFVTKGVPVSLFGALSWSSMSTFVSGKYSAAFCTLLGSLSVSFSDVQTLLPLLTSAAAVLVKEQCVLGSTSGVSLALTSSGFQESTNKLGFTPEVRGRVWPLYNLDSLGCLTILCNLSSLLPFATPRPLAQLYRGE</sequence>
<dbReference type="EMBL" id="JADGMS010000008">
    <property type="protein sequence ID" value="KAF9677612.1"/>
    <property type="molecule type" value="Genomic_DNA"/>
</dbReference>
<keyword evidence="2" id="KW-1185">Reference proteome</keyword>
<evidence type="ECO:0000313" key="1">
    <source>
        <dbReference type="EMBL" id="KAF9677612.1"/>
    </source>
</evidence>
<comment type="caution">
    <text evidence="1">The sequence shown here is derived from an EMBL/GenBank/DDBJ whole genome shotgun (WGS) entry which is preliminary data.</text>
</comment>
<gene>
    <name evidence="1" type="ORF">SADUNF_Sadunf08G0125700</name>
</gene>
<reference evidence="1 2" key="1">
    <citation type="submission" date="2020-10" db="EMBL/GenBank/DDBJ databases">
        <title>Plant Genome Project.</title>
        <authorList>
            <person name="Zhang R.-G."/>
        </authorList>
    </citation>
    <scope>NUCLEOTIDE SEQUENCE [LARGE SCALE GENOMIC DNA]</scope>
    <source>
        <strain evidence="1">FAFU-HL-1</strain>
        <tissue evidence="1">Leaf</tissue>
    </source>
</reference>